<evidence type="ECO:0000313" key="3">
    <source>
        <dbReference type="EMBL" id="EDQ88019.1"/>
    </source>
</evidence>
<feature type="region of interest" description="Disordered" evidence="1">
    <location>
        <begin position="34"/>
        <end position="96"/>
    </location>
</feature>
<dbReference type="AlphaFoldDB" id="A9V392"/>
<accession>A9V392</accession>
<name>A9V392_MONBE</name>
<dbReference type="PROSITE" id="PS50003">
    <property type="entry name" value="PH_DOMAIN"/>
    <property type="match status" value="1"/>
</dbReference>
<dbReference type="Pfam" id="PF00169">
    <property type="entry name" value="PH"/>
    <property type="match status" value="1"/>
</dbReference>
<proteinExistence type="predicted"/>
<dbReference type="RefSeq" id="XP_001747095.1">
    <property type="nucleotide sequence ID" value="XM_001747043.1"/>
</dbReference>
<dbReference type="Proteomes" id="UP000001357">
    <property type="component" value="Unassembled WGS sequence"/>
</dbReference>
<dbReference type="GeneID" id="5892372"/>
<keyword evidence="4" id="KW-1185">Reference proteome</keyword>
<organism evidence="3 4">
    <name type="scientific">Monosiga brevicollis</name>
    <name type="common">Choanoflagellate</name>
    <dbReference type="NCBI Taxonomy" id="81824"/>
    <lineage>
        <taxon>Eukaryota</taxon>
        <taxon>Choanoflagellata</taxon>
        <taxon>Craspedida</taxon>
        <taxon>Salpingoecidae</taxon>
        <taxon>Monosiga</taxon>
    </lineage>
</organism>
<evidence type="ECO:0000259" key="2">
    <source>
        <dbReference type="PROSITE" id="PS50003"/>
    </source>
</evidence>
<dbReference type="KEGG" id="mbr:MONBRDRAFT_33053"/>
<dbReference type="InterPro" id="IPR001849">
    <property type="entry name" value="PH_domain"/>
</dbReference>
<gene>
    <name evidence="3" type="ORF">MONBRDRAFT_33053</name>
</gene>
<dbReference type="SUPFAM" id="SSF50729">
    <property type="entry name" value="PH domain-like"/>
    <property type="match status" value="1"/>
</dbReference>
<dbReference type="Gene3D" id="2.30.29.30">
    <property type="entry name" value="Pleckstrin-homology domain (PH domain)/Phosphotyrosine-binding domain (PTB)"/>
    <property type="match status" value="1"/>
</dbReference>
<dbReference type="InParanoid" id="A9V392"/>
<protein>
    <recommendedName>
        <fullName evidence="2">PH domain-containing protein</fullName>
    </recommendedName>
</protein>
<evidence type="ECO:0000313" key="4">
    <source>
        <dbReference type="Proteomes" id="UP000001357"/>
    </source>
</evidence>
<feature type="compositionally biased region" description="Basic and acidic residues" evidence="1">
    <location>
        <begin position="34"/>
        <end position="76"/>
    </location>
</feature>
<evidence type="ECO:0000256" key="1">
    <source>
        <dbReference type="SAM" id="MobiDB-lite"/>
    </source>
</evidence>
<dbReference type="EMBL" id="CH991556">
    <property type="protein sequence ID" value="EDQ88019.1"/>
    <property type="molecule type" value="Genomic_DNA"/>
</dbReference>
<reference evidence="3 4" key="1">
    <citation type="journal article" date="2008" name="Nature">
        <title>The genome of the choanoflagellate Monosiga brevicollis and the origin of metazoans.</title>
        <authorList>
            <consortium name="JGI Sequencing"/>
            <person name="King N."/>
            <person name="Westbrook M.J."/>
            <person name="Young S.L."/>
            <person name="Kuo A."/>
            <person name="Abedin M."/>
            <person name="Chapman J."/>
            <person name="Fairclough S."/>
            <person name="Hellsten U."/>
            <person name="Isogai Y."/>
            <person name="Letunic I."/>
            <person name="Marr M."/>
            <person name="Pincus D."/>
            <person name="Putnam N."/>
            <person name="Rokas A."/>
            <person name="Wright K.J."/>
            <person name="Zuzow R."/>
            <person name="Dirks W."/>
            <person name="Good M."/>
            <person name="Goodstein D."/>
            <person name="Lemons D."/>
            <person name="Li W."/>
            <person name="Lyons J.B."/>
            <person name="Morris A."/>
            <person name="Nichols S."/>
            <person name="Richter D.J."/>
            <person name="Salamov A."/>
            <person name="Bork P."/>
            <person name="Lim W.A."/>
            <person name="Manning G."/>
            <person name="Miller W.T."/>
            <person name="McGinnis W."/>
            <person name="Shapiro H."/>
            <person name="Tjian R."/>
            <person name="Grigoriev I.V."/>
            <person name="Rokhsar D."/>
        </authorList>
    </citation>
    <scope>NUCLEOTIDE SEQUENCE [LARGE SCALE GENOMIC DNA]</scope>
    <source>
        <strain evidence="4">MX1 / ATCC 50154</strain>
    </source>
</reference>
<sequence>MAFALGATAAGALAGGVAIKKAEHEVNSLFDDSEDRRVREKVDKTHDTLRASDARAAERSAKHREQRETQRDELRRKYGLGAAGAHGKTTADKLEKKHGPLEMEVAGWFSTGFAARIVSILGSHLTVYKQETDPAPQVRLDLHNAMISVDRKDPERRVLRLRTGDGKEHRFRAATAEEAQVWRDAISAATSL</sequence>
<feature type="domain" description="PH" evidence="2">
    <location>
        <begin position="94"/>
        <end position="191"/>
    </location>
</feature>
<dbReference type="InterPro" id="IPR011993">
    <property type="entry name" value="PH-like_dom_sf"/>
</dbReference>